<proteinExistence type="predicted"/>
<name>A2NXL6_ARATH</name>
<accession>A2NXL6</accession>
<dbReference type="EMBL" id="X76609">
    <property type="protein sequence ID" value="CAA54071.1"/>
    <property type="molecule type" value="Genomic_DNA"/>
</dbReference>
<protein>
    <submittedName>
        <fullName evidence="1">A.thaliana phyD protein</fullName>
    </submittedName>
</protein>
<evidence type="ECO:0000313" key="1">
    <source>
        <dbReference type="EMBL" id="CAA54071.1"/>
    </source>
</evidence>
<reference evidence="1" key="1">
    <citation type="journal article" date="1994" name="Plant Mol. Biol.">
        <title>The phytochrome apoprotein family in Arabidopsis is encoded by five genes: the sequences and expression of PHYD and PHYE.</title>
        <authorList>
            <person name="Clack T."/>
            <person name="Mathews S."/>
            <person name="Sharrock R.A."/>
        </authorList>
    </citation>
    <scope>NUCLEOTIDE SEQUENCE</scope>
    <source>
        <strain evidence="1">Landsberg erecta</strain>
    </source>
</reference>
<organism evidence="1">
    <name type="scientific">Arabidopsis thaliana</name>
    <name type="common">Mouse-ear cress</name>
    <dbReference type="NCBI Taxonomy" id="3702"/>
    <lineage>
        <taxon>Eukaryota</taxon>
        <taxon>Viridiplantae</taxon>
        <taxon>Streptophyta</taxon>
        <taxon>Embryophyta</taxon>
        <taxon>Tracheophyta</taxon>
        <taxon>Spermatophyta</taxon>
        <taxon>Magnoliopsida</taxon>
        <taxon>eudicotyledons</taxon>
        <taxon>Gunneridae</taxon>
        <taxon>Pentapetalae</taxon>
        <taxon>rosids</taxon>
        <taxon>malvids</taxon>
        <taxon>Brassicales</taxon>
        <taxon>Brassicaceae</taxon>
        <taxon>Camelineae</taxon>
        <taxon>Arabidopsis</taxon>
    </lineage>
</organism>
<sequence length="11" mass="1390">MIEEDFLRLSH</sequence>